<sequence>MRAVSYVRNNTVEVQEKPVPEIGADEVLLKVAGAGLCHSDLHIIAGGDDSPLIGSTLGHEVAGVVEATGEAVTGWNVGDSALVALVLSCGECDKCLAGRDNECEVASPRGSLAPLSPGIGSPGGMAEYLAVKAHHLDPLGDLDPTVSAPLADAALTPMHAVNSVRDRLVGGATVVTVGLGGLGHVGLQILAATTGARIIALDTDQGKVDYAAGHGADVAILSDADAASRIMEETGGRGADVVLDFVGVQPTVDLALSVVGVGGAIRFVGLGGGSFTYDADNSAIPWGVNIERSYGGTRADMRQAVALVQQGKLHLETTTYPLDDAAQAFEDLRDGKVAGRIVLVP</sequence>
<dbReference type="PANTHER" id="PTHR43401:SF2">
    <property type="entry name" value="L-THREONINE 3-DEHYDROGENASE"/>
    <property type="match status" value="1"/>
</dbReference>
<dbReference type="InterPro" id="IPR002328">
    <property type="entry name" value="ADH_Zn_CS"/>
</dbReference>
<dbReference type="InterPro" id="IPR020843">
    <property type="entry name" value="ER"/>
</dbReference>
<keyword evidence="3 5" id="KW-0862">Zinc</keyword>
<dbReference type="InterPro" id="IPR011032">
    <property type="entry name" value="GroES-like_sf"/>
</dbReference>
<reference evidence="7" key="1">
    <citation type="submission" date="2022-04" db="EMBL/GenBank/DDBJ databases">
        <title>Corynebacterium kalidii LD5P10.</title>
        <authorList>
            <person name="Sun J.Q."/>
        </authorList>
    </citation>
    <scope>NUCLEOTIDE SEQUENCE</scope>
    <source>
        <strain evidence="7">LD5P10</strain>
    </source>
</reference>
<dbReference type="InterPro" id="IPR013149">
    <property type="entry name" value="ADH-like_C"/>
</dbReference>
<evidence type="ECO:0000256" key="3">
    <source>
        <dbReference type="ARBA" id="ARBA00022833"/>
    </source>
</evidence>
<keyword evidence="4" id="KW-0560">Oxidoreductase</keyword>
<dbReference type="Pfam" id="PF08240">
    <property type="entry name" value="ADH_N"/>
    <property type="match status" value="1"/>
</dbReference>
<comment type="caution">
    <text evidence="7">The sequence shown here is derived from an EMBL/GenBank/DDBJ whole genome shotgun (WGS) entry which is preliminary data.</text>
</comment>
<evidence type="ECO:0000313" key="8">
    <source>
        <dbReference type="Proteomes" id="UP001139207"/>
    </source>
</evidence>
<dbReference type="SUPFAM" id="SSF50129">
    <property type="entry name" value="GroES-like"/>
    <property type="match status" value="1"/>
</dbReference>
<dbReference type="RefSeq" id="WP_244803191.1">
    <property type="nucleotide sequence ID" value="NZ_JALIEA010000008.1"/>
</dbReference>
<dbReference type="GO" id="GO:0016491">
    <property type="term" value="F:oxidoreductase activity"/>
    <property type="evidence" value="ECO:0007669"/>
    <property type="project" value="UniProtKB-KW"/>
</dbReference>
<dbReference type="SMART" id="SM00829">
    <property type="entry name" value="PKS_ER"/>
    <property type="match status" value="1"/>
</dbReference>
<dbReference type="Gene3D" id="3.90.180.10">
    <property type="entry name" value="Medium-chain alcohol dehydrogenases, catalytic domain"/>
    <property type="match status" value="1"/>
</dbReference>
<evidence type="ECO:0000256" key="2">
    <source>
        <dbReference type="ARBA" id="ARBA00022723"/>
    </source>
</evidence>
<evidence type="ECO:0000256" key="1">
    <source>
        <dbReference type="ARBA" id="ARBA00001947"/>
    </source>
</evidence>
<gene>
    <name evidence="7" type="ORF">MUN33_01740</name>
</gene>
<organism evidence="7 8">
    <name type="scientific">Corynebacterium kalidii</name>
    <dbReference type="NCBI Taxonomy" id="2931982"/>
    <lineage>
        <taxon>Bacteria</taxon>
        <taxon>Bacillati</taxon>
        <taxon>Actinomycetota</taxon>
        <taxon>Actinomycetes</taxon>
        <taxon>Mycobacteriales</taxon>
        <taxon>Corynebacteriaceae</taxon>
        <taxon>Corynebacterium</taxon>
    </lineage>
</organism>
<evidence type="ECO:0000256" key="5">
    <source>
        <dbReference type="RuleBase" id="RU361277"/>
    </source>
</evidence>
<dbReference type="EMBL" id="JALIEA010000008">
    <property type="protein sequence ID" value="MCJ7857441.1"/>
    <property type="molecule type" value="Genomic_DNA"/>
</dbReference>
<keyword evidence="8" id="KW-1185">Reference proteome</keyword>
<dbReference type="InterPro" id="IPR050129">
    <property type="entry name" value="Zn_alcohol_dh"/>
</dbReference>
<dbReference type="PROSITE" id="PS00059">
    <property type="entry name" value="ADH_ZINC"/>
    <property type="match status" value="1"/>
</dbReference>
<dbReference type="AlphaFoldDB" id="A0A9X2AXV5"/>
<name>A0A9X2AXV5_9CORY</name>
<dbReference type="Pfam" id="PF00107">
    <property type="entry name" value="ADH_zinc_N"/>
    <property type="match status" value="1"/>
</dbReference>
<dbReference type="PANTHER" id="PTHR43401">
    <property type="entry name" value="L-THREONINE 3-DEHYDROGENASE"/>
    <property type="match status" value="1"/>
</dbReference>
<dbReference type="InterPro" id="IPR036291">
    <property type="entry name" value="NAD(P)-bd_dom_sf"/>
</dbReference>
<feature type="domain" description="Enoyl reductase (ER)" evidence="6">
    <location>
        <begin position="8"/>
        <end position="343"/>
    </location>
</feature>
<proteinExistence type="inferred from homology"/>
<dbReference type="Proteomes" id="UP001139207">
    <property type="component" value="Unassembled WGS sequence"/>
</dbReference>
<evidence type="ECO:0000313" key="7">
    <source>
        <dbReference type="EMBL" id="MCJ7857441.1"/>
    </source>
</evidence>
<dbReference type="GO" id="GO:0008270">
    <property type="term" value="F:zinc ion binding"/>
    <property type="evidence" value="ECO:0007669"/>
    <property type="project" value="InterPro"/>
</dbReference>
<evidence type="ECO:0000256" key="4">
    <source>
        <dbReference type="ARBA" id="ARBA00023002"/>
    </source>
</evidence>
<evidence type="ECO:0000259" key="6">
    <source>
        <dbReference type="SMART" id="SM00829"/>
    </source>
</evidence>
<comment type="cofactor">
    <cofactor evidence="1 5">
        <name>Zn(2+)</name>
        <dbReference type="ChEBI" id="CHEBI:29105"/>
    </cofactor>
</comment>
<dbReference type="Gene3D" id="3.40.50.720">
    <property type="entry name" value="NAD(P)-binding Rossmann-like Domain"/>
    <property type="match status" value="1"/>
</dbReference>
<comment type="similarity">
    <text evidence="5">Belongs to the zinc-containing alcohol dehydrogenase family.</text>
</comment>
<dbReference type="InterPro" id="IPR013154">
    <property type="entry name" value="ADH-like_N"/>
</dbReference>
<keyword evidence="2 5" id="KW-0479">Metal-binding</keyword>
<accession>A0A9X2AXV5</accession>
<protein>
    <submittedName>
        <fullName evidence="7">Alcohol dehydrogenase catalytic domain-containing protein</fullName>
    </submittedName>
</protein>
<dbReference type="SUPFAM" id="SSF51735">
    <property type="entry name" value="NAD(P)-binding Rossmann-fold domains"/>
    <property type="match status" value="1"/>
</dbReference>